<comment type="caution">
    <text evidence="1">The sequence shown here is derived from an EMBL/GenBank/DDBJ whole genome shotgun (WGS) entry which is preliminary data.</text>
</comment>
<dbReference type="Proteomes" id="UP000602087">
    <property type="component" value="Unassembled WGS sequence"/>
</dbReference>
<evidence type="ECO:0000313" key="2">
    <source>
        <dbReference type="Proteomes" id="UP000602087"/>
    </source>
</evidence>
<evidence type="ECO:0000313" key="1">
    <source>
        <dbReference type="EMBL" id="MBI9113764.1"/>
    </source>
</evidence>
<gene>
    <name evidence="1" type="ORF">JAV76_01895</name>
</gene>
<dbReference type="AlphaFoldDB" id="A0A934I1B9"/>
<dbReference type="RefSeq" id="WP_198732313.1">
    <property type="nucleotide sequence ID" value="NZ_JAEINH010000001.1"/>
</dbReference>
<dbReference type="InterPro" id="IPR007061">
    <property type="entry name" value="MST-like"/>
</dbReference>
<dbReference type="InterPro" id="IPR034660">
    <property type="entry name" value="DinB/YfiT-like"/>
</dbReference>
<dbReference type="EMBL" id="JAEINH010000001">
    <property type="protein sequence ID" value="MBI9113764.1"/>
    <property type="molecule type" value="Genomic_DNA"/>
</dbReference>
<sequence length="179" mass="19489">MTDNTPAETRAHPETRARPENLALHDALLRHQDALRDTARDLDDAAAGTRPTLSALTVGTVLKHVTGMQGRWVRVALAAPDPAPREDPALRDAEFVWGVDDHLETVLRDFDDVSAQVLDAVLALDPDSPGTDRHGNACTVRWVWFHVLEELTRHAGHADILREALDGTVATGSPAAHAR</sequence>
<dbReference type="Pfam" id="PF04978">
    <property type="entry name" value="MST"/>
    <property type="match status" value="1"/>
</dbReference>
<dbReference type="SUPFAM" id="SSF109854">
    <property type="entry name" value="DinB/YfiT-like putative metalloenzymes"/>
    <property type="match status" value="1"/>
</dbReference>
<protein>
    <submittedName>
        <fullName evidence="1">DUF664 domain-containing protein</fullName>
    </submittedName>
</protein>
<dbReference type="Gene3D" id="1.20.120.450">
    <property type="entry name" value="dinb family like domain"/>
    <property type="match status" value="1"/>
</dbReference>
<accession>A0A934I1B9</accession>
<organism evidence="1 2">
    <name type="scientific">Sanguibacter suaedae</name>
    <dbReference type="NCBI Taxonomy" id="2795737"/>
    <lineage>
        <taxon>Bacteria</taxon>
        <taxon>Bacillati</taxon>
        <taxon>Actinomycetota</taxon>
        <taxon>Actinomycetes</taxon>
        <taxon>Micrococcales</taxon>
        <taxon>Sanguibacteraceae</taxon>
        <taxon>Sanguibacter</taxon>
    </lineage>
</organism>
<keyword evidence="2" id="KW-1185">Reference proteome</keyword>
<reference evidence="1" key="1">
    <citation type="submission" date="2020-12" db="EMBL/GenBank/DDBJ databases">
        <title>Sanguibacter suaedae sp. nov., isolated from Suaeda aralocaspica.</title>
        <authorList>
            <person name="Ma Q."/>
        </authorList>
    </citation>
    <scope>NUCLEOTIDE SEQUENCE</scope>
    <source>
        <strain evidence="1">YZGR15</strain>
    </source>
</reference>
<proteinExistence type="predicted"/>
<name>A0A934I1B9_9MICO</name>